<dbReference type="PRINTS" id="PR00878">
    <property type="entry name" value="CHOLNESTRASE"/>
</dbReference>
<evidence type="ECO:0000259" key="10">
    <source>
        <dbReference type="Pfam" id="PF00135"/>
    </source>
</evidence>
<dbReference type="STRING" id="151549.A0A4C1WJ16"/>
<evidence type="ECO:0000313" key="11">
    <source>
        <dbReference type="EMBL" id="GBP50147.1"/>
    </source>
</evidence>
<feature type="active site" description="Charge relay system" evidence="9">
    <location>
        <position position="321"/>
    </location>
</feature>
<evidence type="ECO:0000256" key="1">
    <source>
        <dbReference type="ARBA" id="ARBA00005964"/>
    </source>
</evidence>
<dbReference type="SUPFAM" id="SSF53474">
    <property type="entry name" value="alpha/beta-Hydrolases"/>
    <property type="match status" value="1"/>
</dbReference>
<comment type="similarity">
    <text evidence="1">Belongs to the type-B carboxylesterase/lipase family.</text>
</comment>
<sequence>MAHVRVSEGLLEGELLRGALGRDYYSFKGIPYARPPLGDLRFQAPQPTFPWKGVRNAKKHGPVCHQYDMFLDKLLTGSEDCLYLNVYTPNLKPTKPLAVMVWIHGGGFTCGSGDSDLYGPDFLIEQDVVVVTINYRLEVLGFLCLDIPEAPGNAGMKDQVAALRWVHKNIKYFCGDPDNVTIFGESAGGASVSYHLYSPMSKGLFKRAIIQSGTINCYWSQSFGHRERALALARQLGYNGQNDMKEIYIFLKNVPFESLVRVKVPITISESMHTDLPLYFNVVNEKMYPNRERFFYGDVYERMREGIHEDVEVMIGYTADEGILNLDRLQKEDIDAKLNKYLECFTPAVIRRHCNIRDQLQAGREMKSYYFGNSKVNTDNALKMLDYFNMNMFVYGIAEWLKFHAKRETSKTYLYKFFCHSERNTFAQLWDASKFVEIDKPVVAHADDLAYLFATPILPVNVHSKSYNMIKQMTQLWTNFAKFGDPTVDNSLDVKWLPYTMEREDYLEIGEKLIPGNSPDKEEITFWETIFYKYLPFSKP</sequence>
<dbReference type="AlphaFoldDB" id="A0A4C1WJ16"/>
<keyword evidence="7" id="KW-0325">Glycoprotein</keyword>
<dbReference type="Proteomes" id="UP000299102">
    <property type="component" value="Unassembled WGS sequence"/>
</dbReference>
<name>A0A4C1WJ16_EUMVA</name>
<dbReference type="PROSITE" id="PS00941">
    <property type="entry name" value="CARBOXYLESTERASE_B_2"/>
    <property type="match status" value="1"/>
</dbReference>
<keyword evidence="12" id="KW-1185">Reference proteome</keyword>
<feature type="domain" description="Carboxylesterase type B" evidence="10">
    <location>
        <begin position="3"/>
        <end position="527"/>
    </location>
</feature>
<dbReference type="OrthoDB" id="19653at2759"/>
<dbReference type="Gene3D" id="3.40.50.1820">
    <property type="entry name" value="alpha/beta hydrolase"/>
    <property type="match status" value="1"/>
</dbReference>
<dbReference type="EMBL" id="BGZK01000559">
    <property type="protein sequence ID" value="GBP50147.1"/>
    <property type="molecule type" value="Genomic_DNA"/>
</dbReference>
<keyword evidence="6" id="KW-0531">Neurotransmitter degradation</keyword>
<evidence type="ECO:0000256" key="5">
    <source>
        <dbReference type="ARBA" id="ARBA00022801"/>
    </source>
</evidence>
<dbReference type="InterPro" id="IPR019819">
    <property type="entry name" value="Carboxylesterase_B_CS"/>
</dbReference>
<evidence type="ECO:0000256" key="6">
    <source>
        <dbReference type="ARBA" id="ARBA00022867"/>
    </source>
</evidence>
<evidence type="ECO:0000313" key="12">
    <source>
        <dbReference type="Proteomes" id="UP000299102"/>
    </source>
</evidence>
<dbReference type="InterPro" id="IPR029058">
    <property type="entry name" value="AB_hydrolase_fold"/>
</dbReference>
<dbReference type="InterPro" id="IPR002018">
    <property type="entry name" value="CarbesteraseB"/>
</dbReference>
<feature type="active site" description="Charge relay system" evidence="9">
    <location>
        <position position="445"/>
    </location>
</feature>
<reference evidence="11 12" key="1">
    <citation type="journal article" date="2019" name="Commun. Biol.">
        <title>The bagworm genome reveals a unique fibroin gene that provides high tensile strength.</title>
        <authorList>
            <person name="Kono N."/>
            <person name="Nakamura H."/>
            <person name="Ohtoshi R."/>
            <person name="Tomita M."/>
            <person name="Numata K."/>
            <person name="Arakawa K."/>
        </authorList>
    </citation>
    <scope>NUCLEOTIDE SEQUENCE [LARGE SCALE GENOMIC DNA]</scope>
</reference>
<evidence type="ECO:0000256" key="9">
    <source>
        <dbReference type="PIRSR" id="PIRSR600997-1"/>
    </source>
</evidence>
<dbReference type="InterPro" id="IPR000997">
    <property type="entry name" value="Cholinesterase"/>
</dbReference>
<proteinExistence type="inferred from homology"/>
<dbReference type="PANTHER" id="PTHR43142">
    <property type="entry name" value="CARBOXYLIC ESTER HYDROLASE"/>
    <property type="match status" value="1"/>
</dbReference>
<evidence type="ECO:0000256" key="3">
    <source>
        <dbReference type="ARBA" id="ARBA00020419"/>
    </source>
</evidence>
<evidence type="ECO:0000256" key="4">
    <source>
        <dbReference type="ARBA" id="ARBA00022487"/>
    </source>
</evidence>
<dbReference type="GO" id="GO:0003990">
    <property type="term" value="F:acetylcholinesterase activity"/>
    <property type="evidence" value="ECO:0007669"/>
    <property type="project" value="UniProtKB-EC"/>
</dbReference>
<evidence type="ECO:0000256" key="8">
    <source>
        <dbReference type="ARBA" id="ARBA00048484"/>
    </source>
</evidence>
<dbReference type="Pfam" id="PF00135">
    <property type="entry name" value="COesterase"/>
    <property type="match status" value="1"/>
</dbReference>
<gene>
    <name evidence="11" type="ORF">EVAR_42828_1</name>
</gene>
<feature type="active site" description="Acyl-ester intermediate" evidence="9">
    <location>
        <position position="186"/>
    </location>
</feature>
<organism evidence="11 12">
    <name type="scientific">Eumeta variegata</name>
    <name type="common">Bagworm moth</name>
    <name type="synonym">Eumeta japonica</name>
    <dbReference type="NCBI Taxonomy" id="151549"/>
    <lineage>
        <taxon>Eukaryota</taxon>
        <taxon>Metazoa</taxon>
        <taxon>Ecdysozoa</taxon>
        <taxon>Arthropoda</taxon>
        <taxon>Hexapoda</taxon>
        <taxon>Insecta</taxon>
        <taxon>Pterygota</taxon>
        <taxon>Neoptera</taxon>
        <taxon>Endopterygota</taxon>
        <taxon>Lepidoptera</taxon>
        <taxon>Glossata</taxon>
        <taxon>Ditrysia</taxon>
        <taxon>Tineoidea</taxon>
        <taxon>Psychidae</taxon>
        <taxon>Oiketicinae</taxon>
        <taxon>Eumeta</taxon>
    </lineage>
</organism>
<protein>
    <recommendedName>
        <fullName evidence="3">Acetylcholinesterase</fullName>
        <ecNumber evidence="2">3.1.1.7</ecNumber>
    </recommendedName>
</protein>
<evidence type="ECO:0000256" key="2">
    <source>
        <dbReference type="ARBA" id="ARBA00013276"/>
    </source>
</evidence>
<evidence type="ECO:0000256" key="7">
    <source>
        <dbReference type="ARBA" id="ARBA00023180"/>
    </source>
</evidence>
<keyword evidence="4" id="KW-0719">Serine esterase</keyword>
<comment type="catalytic activity">
    <reaction evidence="8">
        <text>acetylcholine + H2O = choline + acetate + H(+)</text>
        <dbReference type="Rhea" id="RHEA:17561"/>
        <dbReference type="ChEBI" id="CHEBI:15354"/>
        <dbReference type="ChEBI" id="CHEBI:15355"/>
        <dbReference type="ChEBI" id="CHEBI:15377"/>
        <dbReference type="ChEBI" id="CHEBI:15378"/>
        <dbReference type="ChEBI" id="CHEBI:30089"/>
        <dbReference type="EC" id="3.1.1.7"/>
    </reaction>
</comment>
<dbReference type="EC" id="3.1.1.7" evidence="2"/>
<comment type="caution">
    <text evidence="11">The sequence shown here is derived from an EMBL/GenBank/DDBJ whole genome shotgun (WGS) entry which is preliminary data.</text>
</comment>
<accession>A0A4C1WJ16</accession>
<dbReference type="PANTHER" id="PTHR43142:SF1">
    <property type="entry name" value="CARBOXYLIC ESTER HYDROLASE"/>
    <property type="match status" value="1"/>
</dbReference>
<keyword evidence="5" id="KW-0378">Hydrolase</keyword>